<dbReference type="InterPro" id="IPR051448">
    <property type="entry name" value="CdaR-like_regulators"/>
</dbReference>
<dbReference type="Gene3D" id="1.10.10.2840">
    <property type="entry name" value="PucR C-terminal helix-turn-helix domain"/>
    <property type="match status" value="1"/>
</dbReference>
<accession>A0A4R6RVA9</accession>
<feature type="domain" description="Purine catabolism PurC-like" evidence="1">
    <location>
        <begin position="23"/>
        <end position="122"/>
    </location>
</feature>
<dbReference type="AlphaFoldDB" id="A0A4R6RVA9"/>
<sequence length="475" mass="51710">MLSVRDLIGTPQLATRSLTPGVGESRAVRWAHVCELSEPWEWIGGGALVMTTGLALPSDAAAQCAYITGMAKGGIAGLAIGERMSAPPLTPELLACATALDFPILETAHDTPFVTLAMAVAEAQNKERHERVQLTERLYRSLQSHVTTADVEHLLIELGEILDGSLRIDFGASDATRDRVTLHPDQTLTLPLVGPRRGALRYVPRIPGALDYSVFQHAAAIVSGVLAMHMVGSQQRQLHGSILLGNLLDDAISDRTARELVSGHGIQAPFTLALWSKRVEPGDLEKVGYRFEAARIPVLLTEKEGFLVLLGSSTPELIEILEAVAPLDGQIAVGDPFEELEHLRETCKQTRLLLSVSSGSRGRVVRMSDRALATPFLPNNSGSRQVHVEEILGGLFAYDTEHRTQLVSTLFAFLAENRSWVRAAERLGLHRQTLISRIARVEELTGHHLSNMNDTAILWFALQCAVEEGLLDPLS</sequence>
<dbReference type="RefSeq" id="WP_133617288.1">
    <property type="nucleotide sequence ID" value="NZ_SNYA01000006.1"/>
</dbReference>
<evidence type="ECO:0000259" key="1">
    <source>
        <dbReference type="Pfam" id="PF07905"/>
    </source>
</evidence>
<gene>
    <name evidence="3" type="ORF">EDF62_2585</name>
</gene>
<evidence type="ECO:0000313" key="4">
    <source>
        <dbReference type="Proteomes" id="UP000295601"/>
    </source>
</evidence>
<dbReference type="PANTHER" id="PTHR33744">
    <property type="entry name" value="CARBOHYDRATE DIACID REGULATOR"/>
    <property type="match status" value="1"/>
</dbReference>
<dbReference type="PANTHER" id="PTHR33744:SF1">
    <property type="entry name" value="DNA-BINDING TRANSCRIPTIONAL ACTIVATOR ADER"/>
    <property type="match status" value="1"/>
</dbReference>
<dbReference type="Pfam" id="PF13556">
    <property type="entry name" value="HTH_30"/>
    <property type="match status" value="1"/>
</dbReference>
<dbReference type="InterPro" id="IPR025736">
    <property type="entry name" value="PucR_C-HTH_dom"/>
</dbReference>
<dbReference type="EMBL" id="SNYA01000006">
    <property type="protein sequence ID" value="TDP90929.1"/>
    <property type="molecule type" value="Genomic_DNA"/>
</dbReference>
<dbReference type="OrthoDB" id="3170447at2"/>
<proteinExistence type="predicted"/>
<protein>
    <submittedName>
        <fullName evidence="3">Purine catabolism regulator</fullName>
    </submittedName>
</protein>
<evidence type="ECO:0000313" key="3">
    <source>
        <dbReference type="EMBL" id="TDP90929.1"/>
    </source>
</evidence>
<feature type="domain" description="PucR C-terminal helix-turn-helix" evidence="2">
    <location>
        <begin position="406"/>
        <end position="463"/>
    </location>
</feature>
<comment type="caution">
    <text evidence="3">The sequence shown here is derived from an EMBL/GenBank/DDBJ whole genome shotgun (WGS) entry which is preliminary data.</text>
</comment>
<organism evidence="3 4">
    <name type="scientific">Leucobacter luti</name>
    <dbReference type="NCBI Taxonomy" id="340320"/>
    <lineage>
        <taxon>Bacteria</taxon>
        <taxon>Bacillati</taxon>
        <taxon>Actinomycetota</taxon>
        <taxon>Actinomycetes</taxon>
        <taxon>Micrococcales</taxon>
        <taxon>Microbacteriaceae</taxon>
        <taxon>Leucobacter</taxon>
    </lineage>
</organism>
<dbReference type="Proteomes" id="UP000295601">
    <property type="component" value="Unassembled WGS sequence"/>
</dbReference>
<reference evidence="3 4" key="1">
    <citation type="submission" date="2019-03" db="EMBL/GenBank/DDBJ databases">
        <title>Genomic analyses of the natural microbiome of Caenorhabditis elegans.</title>
        <authorList>
            <person name="Samuel B."/>
        </authorList>
    </citation>
    <scope>NUCLEOTIDE SEQUENCE [LARGE SCALE GENOMIC DNA]</scope>
    <source>
        <strain evidence="3 4">JUb18</strain>
    </source>
</reference>
<dbReference type="InterPro" id="IPR042070">
    <property type="entry name" value="PucR_C-HTH_sf"/>
</dbReference>
<dbReference type="Pfam" id="PF07905">
    <property type="entry name" value="PucR"/>
    <property type="match status" value="1"/>
</dbReference>
<evidence type="ECO:0000259" key="2">
    <source>
        <dbReference type="Pfam" id="PF13556"/>
    </source>
</evidence>
<name>A0A4R6RVA9_9MICO</name>
<keyword evidence="4" id="KW-1185">Reference proteome</keyword>
<dbReference type="InterPro" id="IPR012914">
    <property type="entry name" value="PucR_dom"/>
</dbReference>